<proteinExistence type="predicted"/>
<dbReference type="Proteomes" id="UP000244930">
    <property type="component" value="Chromosome"/>
</dbReference>
<evidence type="ECO:0000313" key="2">
    <source>
        <dbReference type="Proteomes" id="UP000244930"/>
    </source>
</evidence>
<protein>
    <recommendedName>
        <fullName evidence="3">ABC transporter substrate-binding protein</fullName>
    </recommendedName>
</protein>
<sequence length="307" mass="32766">MLRGWRTLFLLPVITAVLVLSAPARAMDIAFALSHASGPHRIFLEALQRSPMPRSHHIADGGSVDEGLDSAVLERADMIVAVGARATEEILKKFSAPILSVLVSRSQYRSLIAAYPDAALSAMVLDHPAARHMRLAGAVAPNVRTVGLIIGPDSLDLEKVFSTAAADSGVSLLSRRIGAVEDLLPQLEQLLQASDALLMIPDPIVASQASARTILLTSYRYRKPILAYSQAYVQAGALAAVYSSPEDVAGDLAAWLRSAGTESLRQPLVLNPVRFSVAVNRQVARSLGLDVPSDTELIDRIAGVARK</sequence>
<name>A0A2U8GM19_9RHOO</name>
<reference evidence="1 2" key="1">
    <citation type="submission" date="2017-06" db="EMBL/GenBank/DDBJ databases">
        <title>Azoarcus.</title>
        <authorList>
            <person name="Woo J.-H."/>
            <person name="Kim H.-S."/>
        </authorList>
    </citation>
    <scope>NUCLEOTIDE SEQUENCE [LARGE SCALE GENOMIC DNA]</scope>
    <source>
        <strain evidence="1 2">TSPY31</strain>
    </source>
</reference>
<dbReference type="AlphaFoldDB" id="A0A2U8GM19"/>
<accession>A0A2U8GM19</accession>
<evidence type="ECO:0008006" key="3">
    <source>
        <dbReference type="Google" id="ProtNLM"/>
    </source>
</evidence>
<dbReference type="Gene3D" id="3.40.50.2300">
    <property type="match status" value="1"/>
</dbReference>
<dbReference type="InterPro" id="IPR007487">
    <property type="entry name" value="ABC_transpt-TYRBP-like"/>
</dbReference>
<dbReference type="Pfam" id="PF04392">
    <property type="entry name" value="ABC_sub_bind"/>
    <property type="match status" value="1"/>
</dbReference>
<organism evidence="1 2">
    <name type="scientific">Parazoarcus communis</name>
    <dbReference type="NCBI Taxonomy" id="41977"/>
    <lineage>
        <taxon>Bacteria</taxon>
        <taxon>Pseudomonadati</taxon>
        <taxon>Pseudomonadota</taxon>
        <taxon>Betaproteobacteria</taxon>
        <taxon>Rhodocyclales</taxon>
        <taxon>Zoogloeaceae</taxon>
        <taxon>Parazoarcus</taxon>
    </lineage>
</organism>
<dbReference type="KEGG" id="acom:CEW83_04380"/>
<gene>
    <name evidence="1" type="ORF">CEW83_04380</name>
</gene>
<dbReference type="PANTHER" id="PTHR35271:SF1">
    <property type="entry name" value="ABC TRANSPORTER, SUBSTRATE-BINDING LIPOPROTEIN"/>
    <property type="match status" value="1"/>
</dbReference>
<dbReference type="PANTHER" id="PTHR35271">
    <property type="entry name" value="ABC TRANSPORTER, SUBSTRATE-BINDING LIPOPROTEIN-RELATED"/>
    <property type="match status" value="1"/>
</dbReference>
<keyword evidence="2" id="KW-1185">Reference proteome</keyword>
<evidence type="ECO:0000313" key="1">
    <source>
        <dbReference type="EMBL" id="AWI74538.1"/>
    </source>
</evidence>
<dbReference type="EMBL" id="CP022187">
    <property type="protein sequence ID" value="AWI74538.1"/>
    <property type="molecule type" value="Genomic_DNA"/>
</dbReference>